<dbReference type="AlphaFoldDB" id="A0A8T4IDA5"/>
<comment type="caution">
    <text evidence="3">The sequence shown here is derived from an EMBL/GenBank/DDBJ whole genome shotgun (WGS) entry which is preliminary data.</text>
</comment>
<dbReference type="Gene3D" id="3.30.750.24">
    <property type="entry name" value="STAS domain"/>
    <property type="match status" value="1"/>
</dbReference>
<reference evidence="3" key="1">
    <citation type="submission" date="2021-04" db="EMBL/GenBank/DDBJ databases">
        <title>Ouciella asimina sp. nov., isolated from the surface seawater in the hydrothermal field of Okinawa Trough.</title>
        <authorList>
            <person name="Shuang W."/>
        </authorList>
    </citation>
    <scope>NUCLEOTIDE SEQUENCE</scope>
    <source>
        <strain evidence="3">LXI357</strain>
    </source>
</reference>
<protein>
    <submittedName>
        <fullName evidence="3">STAS domain-containing protein</fullName>
    </submittedName>
</protein>
<accession>A0A8T4IDA5</accession>
<dbReference type="SUPFAM" id="SSF52091">
    <property type="entry name" value="SpoIIaa-like"/>
    <property type="match status" value="1"/>
</dbReference>
<evidence type="ECO:0000313" key="3">
    <source>
        <dbReference type="EMBL" id="MBR0550965.1"/>
    </source>
</evidence>
<organism evidence="3 4">
    <name type="scientific">Stakelama marina</name>
    <dbReference type="NCBI Taxonomy" id="2826939"/>
    <lineage>
        <taxon>Bacteria</taxon>
        <taxon>Pseudomonadati</taxon>
        <taxon>Pseudomonadota</taxon>
        <taxon>Alphaproteobacteria</taxon>
        <taxon>Sphingomonadales</taxon>
        <taxon>Sphingomonadaceae</taxon>
        <taxon>Stakelama</taxon>
    </lineage>
</organism>
<feature type="domain" description="MlaB-like STAS" evidence="2">
    <location>
        <begin position="24"/>
        <end position="91"/>
    </location>
</feature>
<dbReference type="Pfam" id="PF13466">
    <property type="entry name" value="STAS_2"/>
    <property type="match status" value="1"/>
</dbReference>
<dbReference type="EMBL" id="JAGRQC010000001">
    <property type="protein sequence ID" value="MBR0550965.1"/>
    <property type="molecule type" value="Genomic_DNA"/>
</dbReference>
<dbReference type="Proteomes" id="UP000676996">
    <property type="component" value="Unassembled WGS sequence"/>
</dbReference>
<keyword evidence="4" id="KW-1185">Reference proteome</keyword>
<proteinExistence type="predicted"/>
<evidence type="ECO:0000313" key="4">
    <source>
        <dbReference type="Proteomes" id="UP000676996"/>
    </source>
</evidence>
<evidence type="ECO:0000256" key="1">
    <source>
        <dbReference type="SAM" id="MobiDB-lite"/>
    </source>
</evidence>
<name>A0A8T4IDA5_9SPHN</name>
<dbReference type="InterPro" id="IPR058548">
    <property type="entry name" value="MlaB-like_STAS"/>
</dbReference>
<gene>
    <name evidence="3" type="ORF">J7S20_00425</name>
</gene>
<evidence type="ECO:0000259" key="2">
    <source>
        <dbReference type="Pfam" id="PF13466"/>
    </source>
</evidence>
<dbReference type="InterPro" id="IPR036513">
    <property type="entry name" value="STAS_dom_sf"/>
</dbReference>
<feature type="region of interest" description="Disordered" evidence="1">
    <location>
        <begin position="1"/>
        <end position="21"/>
    </location>
</feature>
<sequence>MNSTLNPPEMADATETVRLPDNGTTVSAEELRVQLVLALDTHDAVTVDAGEVESIGQAVLQLLVAARAEAQAAEKPFTIINPTPAFVERVTRCRLADAVGFEIEGADA</sequence>